<protein>
    <submittedName>
        <fullName evidence="3">Uncharacterized protein</fullName>
    </submittedName>
</protein>
<sequence>MVFCRFLPLPVLLSAGLAGVGAMDLHEQRMMEAPSLLRGGASSDEIKVVTVPVDVLHSAQFSSLLDAYLEDTALERALGECRLWIDVGRFRGKQTTTDPLPPAPDATEKGELKEGASSPKHKPMASAEEEPCTSLNKQFPAPDATEKGELKEGVSSPKHKPMASAEEEPCTSLNKQFGWSVKTRSGPFEDPFSFAVCTEAPWFAEVEVVKVEEADETGELGPGHLLLHVKYNPPLPTEAPWFAEVEVVKVEDADETGELGPGHLLLHVKYNPPLPAAFPSKMPSKIPLAPSQIMTPSVDDSVGPPRPGDKATVLCLEVGKPLLFSSQVENDTAYLDAFVASEGDSYKCKVLVLLVALALVLPEFLPGPWSVQVDVELYADVSRPMGVGARLRVRDNVAVTLPPSRLLPFPTEGLRPEEWVLLELADLHSQQQRQSGETDGQETDELDRLELWDKVQREGALEAFATRQCRLRRGEKFGDPVQLDCLPDLKAQTGKELVTNGLEIVRRGVIGLALTLISTMGVNAAFHSLIRSNDSFAQRMEKAATELSLFNLKREWKLEAPLEAWKNPDAEDKIMEIARKGWTPQQTELLDEIASEMLQLYAQGAKDRRKHKTEGKIKFEESDDKLVIRVPVSNLSYRRRHILGVLFEKELELVFTFVDRGGQFHPFHKISTAQGGTAAVDEQKGILETTGGTQPSQGITAKPVGETALEAAQAGDKGPRA</sequence>
<proteinExistence type="predicted"/>
<dbReference type="AlphaFoldDB" id="U6JXJ5"/>
<name>U6JXJ5_9EIME</name>
<evidence type="ECO:0000313" key="4">
    <source>
        <dbReference type="Proteomes" id="UP000030744"/>
    </source>
</evidence>
<organism evidence="3 4">
    <name type="scientific">Eimeria mitis</name>
    <dbReference type="NCBI Taxonomy" id="44415"/>
    <lineage>
        <taxon>Eukaryota</taxon>
        <taxon>Sar</taxon>
        <taxon>Alveolata</taxon>
        <taxon>Apicomplexa</taxon>
        <taxon>Conoidasida</taxon>
        <taxon>Coccidia</taxon>
        <taxon>Eucoccidiorida</taxon>
        <taxon>Eimeriorina</taxon>
        <taxon>Eimeriidae</taxon>
        <taxon>Eimeria</taxon>
    </lineage>
</organism>
<feature type="signal peptide" evidence="2">
    <location>
        <begin position="1"/>
        <end position="22"/>
    </location>
</feature>
<reference evidence="3" key="1">
    <citation type="submission" date="2013-10" db="EMBL/GenBank/DDBJ databases">
        <title>Genomic analysis of the causative agents of coccidiosis in chickens.</title>
        <authorList>
            <person name="Reid A.J."/>
            <person name="Blake D."/>
            <person name="Billington K."/>
            <person name="Browne H."/>
            <person name="Dunn M."/>
            <person name="Hung S."/>
            <person name="Kawahara F."/>
            <person name="Miranda-Saavedra D."/>
            <person name="Mourier T."/>
            <person name="Nagra H."/>
            <person name="Otto T.D."/>
            <person name="Rawlings N."/>
            <person name="Sanchez A."/>
            <person name="Sanders M."/>
            <person name="Subramaniam C."/>
            <person name="Tay Y."/>
            <person name="Dear P."/>
            <person name="Doerig C."/>
            <person name="Gruber A."/>
            <person name="Parkinson J."/>
            <person name="Shirley M."/>
            <person name="Wan K.L."/>
            <person name="Berriman M."/>
            <person name="Tomley F."/>
            <person name="Pain A."/>
        </authorList>
    </citation>
    <scope>NUCLEOTIDE SEQUENCE [LARGE SCALE GENOMIC DNA]</scope>
    <source>
        <strain evidence="3">Houghton</strain>
    </source>
</reference>
<gene>
    <name evidence="3" type="ORF">EMH_0043810</name>
</gene>
<accession>U6JXJ5</accession>
<dbReference type="Proteomes" id="UP000030744">
    <property type="component" value="Unassembled WGS sequence"/>
</dbReference>
<evidence type="ECO:0000256" key="1">
    <source>
        <dbReference type="SAM" id="MobiDB-lite"/>
    </source>
</evidence>
<dbReference type="RefSeq" id="XP_013351346.1">
    <property type="nucleotide sequence ID" value="XM_013495892.1"/>
</dbReference>
<dbReference type="GeneID" id="25379099"/>
<reference evidence="3" key="2">
    <citation type="submission" date="2013-10" db="EMBL/GenBank/DDBJ databases">
        <authorList>
            <person name="Aslett M."/>
        </authorList>
    </citation>
    <scope>NUCLEOTIDE SEQUENCE [LARGE SCALE GENOMIC DNA]</scope>
    <source>
        <strain evidence="3">Houghton</strain>
    </source>
</reference>
<dbReference type="OrthoDB" id="346100at2759"/>
<keyword evidence="4" id="KW-1185">Reference proteome</keyword>
<dbReference type="VEuPathDB" id="ToxoDB:EMH_0043810"/>
<evidence type="ECO:0000313" key="3">
    <source>
        <dbReference type="EMBL" id="CDJ28772.1"/>
    </source>
</evidence>
<evidence type="ECO:0000256" key="2">
    <source>
        <dbReference type="SAM" id="SignalP"/>
    </source>
</evidence>
<keyword evidence="2" id="KW-0732">Signal</keyword>
<feature type="chain" id="PRO_5004670984" evidence="2">
    <location>
        <begin position="23"/>
        <end position="721"/>
    </location>
</feature>
<dbReference type="EMBL" id="HG681545">
    <property type="protein sequence ID" value="CDJ28772.1"/>
    <property type="molecule type" value="Genomic_DNA"/>
</dbReference>
<feature type="region of interest" description="Disordered" evidence="1">
    <location>
        <begin position="93"/>
        <end position="171"/>
    </location>
</feature>